<feature type="compositionally biased region" description="Acidic residues" evidence="1">
    <location>
        <begin position="82"/>
        <end position="98"/>
    </location>
</feature>
<accession>A0ABM0VV18</accession>
<proteinExistence type="predicted"/>
<keyword evidence="2" id="KW-1185">Reference proteome</keyword>
<evidence type="ECO:0000256" key="1">
    <source>
        <dbReference type="SAM" id="MobiDB-lite"/>
    </source>
</evidence>
<sequence length="222" mass="25593">MSLASVSCSPPPCFRCGAYIFSFSSSSSSSPLCLYFPRGDSTTSLRPRVHALRTESDGARIGNTESYGSDLLRRPRISSGESSEEEEEEEEEENGEGDEFVDWEDKILEVTVPLVGFVRMILHSGKYANRDRLSPEHERMIVEMLLPYHPEFEKKIGCGIDYIMVGHHPDFESSRCMFIVRRDGEVVDFSYWKCIKGLIKKKYPLYADSFILRHFRKRRQNR</sequence>
<evidence type="ECO:0000313" key="2">
    <source>
        <dbReference type="Proteomes" id="UP000694864"/>
    </source>
</evidence>
<dbReference type="Gene3D" id="3.10.450.40">
    <property type="match status" value="1"/>
</dbReference>
<feature type="region of interest" description="Disordered" evidence="1">
    <location>
        <begin position="53"/>
        <end position="98"/>
    </location>
</feature>
<dbReference type="Proteomes" id="UP000694864">
    <property type="component" value="Chromosome 14"/>
</dbReference>
<dbReference type="RefSeq" id="XP_010461498.1">
    <property type="nucleotide sequence ID" value="XM_010463196.1"/>
</dbReference>
<dbReference type="Pfam" id="PF11523">
    <property type="entry name" value="DUF3223"/>
    <property type="match status" value="1"/>
</dbReference>
<evidence type="ECO:0000313" key="3">
    <source>
        <dbReference type="RefSeq" id="XP_010461498.1"/>
    </source>
</evidence>
<dbReference type="InterPro" id="IPR044673">
    <property type="entry name" value="DCL-like"/>
</dbReference>
<dbReference type="PANTHER" id="PTHR33415">
    <property type="entry name" value="PROTEIN EMBRYO DEFECTIVE 514"/>
    <property type="match status" value="1"/>
</dbReference>
<name>A0ABM0VV18_CAMSA</name>
<dbReference type="PANTHER" id="PTHR33415:SF15">
    <property type="entry name" value="PROTEIN DCL HOMOLOG, CHLOROPLASTIC"/>
    <property type="match status" value="1"/>
</dbReference>
<protein>
    <submittedName>
        <fullName evidence="3">Protein DCL, chloroplastic</fullName>
    </submittedName>
</protein>
<reference evidence="3" key="2">
    <citation type="submission" date="2025-08" db="UniProtKB">
        <authorList>
            <consortium name="RefSeq"/>
        </authorList>
    </citation>
    <scope>IDENTIFICATION</scope>
</reference>
<gene>
    <name evidence="3" type="primary">LOC104742220</name>
</gene>
<reference evidence="2" key="1">
    <citation type="journal article" date="2014" name="Nat. Commun.">
        <title>The emerging biofuel crop Camelina sativa retains a highly undifferentiated hexaploid genome structure.</title>
        <authorList>
            <person name="Kagale S."/>
            <person name="Koh C."/>
            <person name="Nixon J."/>
            <person name="Bollina V."/>
            <person name="Clarke W.E."/>
            <person name="Tuteja R."/>
            <person name="Spillane C."/>
            <person name="Robinson S.J."/>
            <person name="Links M.G."/>
            <person name="Clarke C."/>
            <person name="Higgins E.E."/>
            <person name="Huebert T."/>
            <person name="Sharpe A.G."/>
            <person name="Parkin I.A."/>
        </authorList>
    </citation>
    <scope>NUCLEOTIDE SEQUENCE [LARGE SCALE GENOMIC DNA]</scope>
    <source>
        <strain evidence="2">cv. DH55</strain>
    </source>
</reference>
<dbReference type="GeneID" id="104742220"/>
<organism evidence="2 3">
    <name type="scientific">Camelina sativa</name>
    <name type="common">False flax</name>
    <name type="synonym">Myagrum sativum</name>
    <dbReference type="NCBI Taxonomy" id="90675"/>
    <lineage>
        <taxon>Eukaryota</taxon>
        <taxon>Viridiplantae</taxon>
        <taxon>Streptophyta</taxon>
        <taxon>Embryophyta</taxon>
        <taxon>Tracheophyta</taxon>
        <taxon>Spermatophyta</taxon>
        <taxon>Magnoliopsida</taxon>
        <taxon>eudicotyledons</taxon>
        <taxon>Gunneridae</taxon>
        <taxon>Pentapetalae</taxon>
        <taxon>rosids</taxon>
        <taxon>malvids</taxon>
        <taxon>Brassicales</taxon>
        <taxon>Brassicaceae</taxon>
        <taxon>Camelineae</taxon>
        <taxon>Camelina</taxon>
    </lineage>
</organism>